<dbReference type="SUPFAM" id="SSF53474">
    <property type="entry name" value="alpha/beta-Hydrolases"/>
    <property type="match status" value="1"/>
</dbReference>
<evidence type="ECO:0000256" key="2">
    <source>
        <dbReference type="ARBA" id="ARBA00022525"/>
    </source>
</evidence>
<keyword evidence="6" id="KW-0119">Carbohydrate metabolism</keyword>
<evidence type="ECO:0000256" key="5">
    <source>
        <dbReference type="ARBA" id="ARBA00022801"/>
    </source>
</evidence>
<keyword evidence="4" id="KW-0732">Signal</keyword>
<dbReference type="InterPro" id="IPR043595">
    <property type="entry name" value="FaeB/C/D"/>
</dbReference>
<reference evidence="8 9" key="1">
    <citation type="submission" date="2022-06" db="EMBL/GenBank/DDBJ databases">
        <title>Mycolicibacterium sp. CAU 1645 isolated from seawater.</title>
        <authorList>
            <person name="Kim W."/>
        </authorList>
    </citation>
    <scope>NUCLEOTIDE SEQUENCE [LARGE SCALE GENOMIC DNA]</scope>
    <source>
        <strain evidence="8 9">CAU 1645</strain>
    </source>
</reference>
<proteinExistence type="predicted"/>
<keyword evidence="2" id="KW-0964">Secreted</keyword>
<name>A0ABT1M5Y6_9MYCO</name>
<dbReference type="Proteomes" id="UP001651690">
    <property type="component" value="Unassembled WGS sequence"/>
</dbReference>
<dbReference type="InterPro" id="IPR010126">
    <property type="entry name" value="Esterase_phb"/>
</dbReference>
<keyword evidence="5" id="KW-0378">Hydrolase</keyword>
<evidence type="ECO:0000256" key="7">
    <source>
        <dbReference type="ARBA" id="ARBA00023326"/>
    </source>
</evidence>
<evidence type="ECO:0000256" key="3">
    <source>
        <dbReference type="ARBA" id="ARBA00022651"/>
    </source>
</evidence>
<comment type="subcellular location">
    <subcellularLocation>
        <location evidence="1">Secreted</location>
    </subcellularLocation>
</comment>
<evidence type="ECO:0000256" key="1">
    <source>
        <dbReference type="ARBA" id="ARBA00004613"/>
    </source>
</evidence>
<evidence type="ECO:0000256" key="4">
    <source>
        <dbReference type="ARBA" id="ARBA00022729"/>
    </source>
</evidence>
<dbReference type="Pfam" id="PF10503">
    <property type="entry name" value="Esterase_PHB"/>
    <property type="match status" value="1"/>
</dbReference>
<dbReference type="PANTHER" id="PTHR38050:SF2">
    <property type="entry name" value="FERULOYL ESTERASE C-RELATED"/>
    <property type="match status" value="1"/>
</dbReference>
<gene>
    <name evidence="8" type="ORF">NM203_20250</name>
</gene>
<evidence type="ECO:0000313" key="8">
    <source>
        <dbReference type="EMBL" id="MCP9274528.1"/>
    </source>
</evidence>
<keyword evidence="7" id="KW-0624">Polysaccharide degradation</keyword>
<evidence type="ECO:0000313" key="9">
    <source>
        <dbReference type="Proteomes" id="UP001651690"/>
    </source>
</evidence>
<organism evidence="8 9">
    <name type="scientific">Mycolicibacterium arenosum</name>
    <dbReference type="NCBI Taxonomy" id="2952157"/>
    <lineage>
        <taxon>Bacteria</taxon>
        <taxon>Bacillati</taxon>
        <taxon>Actinomycetota</taxon>
        <taxon>Actinomycetes</taxon>
        <taxon>Mycobacteriales</taxon>
        <taxon>Mycobacteriaceae</taxon>
        <taxon>Mycolicibacterium</taxon>
    </lineage>
</organism>
<comment type="caution">
    <text evidence="8">The sequence shown here is derived from an EMBL/GenBank/DDBJ whole genome shotgun (WGS) entry which is preliminary data.</text>
</comment>
<dbReference type="InterPro" id="IPR029058">
    <property type="entry name" value="AB_hydrolase_fold"/>
</dbReference>
<accession>A0ABT1M5Y6</accession>
<evidence type="ECO:0000256" key="6">
    <source>
        <dbReference type="ARBA" id="ARBA00023277"/>
    </source>
</evidence>
<dbReference type="Gene3D" id="3.40.50.1820">
    <property type="entry name" value="alpha/beta hydrolase"/>
    <property type="match status" value="1"/>
</dbReference>
<keyword evidence="9" id="KW-1185">Reference proteome</keyword>
<sequence>MRPDTGRVPVIRGFAASVVVVVLALVGSVSASALPGGDAPGRLAFGGEQRTYLVHVPPGPPTGLVLNLHGAGMNGAAQMAATGYDAVADQHGFVVAYPDGIDFSWADGRGASVPDQRGVDDVGYLVALVDQLTAQYGIPRGRVFATGMSAGAFMATRLGCQRADVFAAIAPVAGTLASGYPCSPAQPVSVLQTHGSVDPVVPFTGGPMVGRGGSSDVVAAPAMAQRWRTVDGCPPPVTQQGPGVLRYTAAGCAEGTEVTFVQIDGGGHVWPGDASQAIGRFFAAHGR</sequence>
<protein>
    <submittedName>
        <fullName evidence="8">Esterase</fullName>
    </submittedName>
</protein>
<dbReference type="EMBL" id="JANDBD010000008">
    <property type="protein sequence ID" value="MCP9274528.1"/>
    <property type="molecule type" value="Genomic_DNA"/>
</dbReference>
<dbReference type="RefSeq" id="WP_255062106.1">
    <property type="nucleotide sequence ID" value="NZ_JANDBD010000008.1"/>
</dbReference>
<keyword evidence="3" id="KW-0858">Xylan degradation</keyword>
<dbReference type="PANTHER" id="PTHR38050">
    <property type="match status" value="1"/>
</dbReference>